<dbReference type="GO" id="GO:0008409">
    <property type="term" value="F:5'-3' exonuclease activity"/>
    <property type="evidence" value="ECO:0007669"/>
    <property type="project" value="UniProtKB-UniRule"/>
</dbReference>
<evidence type="ECO:0000256" key="11">
    <source>
        <dbReference type="ARBA" id="ARBA00022932"/>
    </source>
</evidence>
<dbReference type="CDD" id="cd09898">
    <property type="entry name" value="H3TH_53EXO"/>
    <property type="match status" value="1"/>
</dbReference>
<evidence type="ECO:0000256" key="13">
    <source>
        <dbReference type="ARBA" id="ARBA00023204"/>
    </source>
</evidence>
<dbReference type="Pfam" id="PF02739">
    <property type="entry name" value="5_3_exonuc_N"/>
    <property type="match status" value="1"/>
</dbReference>
<keyword evidence="4 16" id="KW-0808">Transferase</keyword>
<dbReference type="InterPro" id="IPR002298">
    <property type="entry name" value="DNA_polymerase_A"/>
</dbReference>
<dbReference type="OrthoDB" id="9806424at2"/>
<dbReference type="FunFam" id="1.20.1060.10:FF:000001">
    <property type="entry name" value="DNA polymerase I"/>
    <property type="match status" value="1"/>
</dbReference>
<gene>
    <name evidence="16 21" type="primary">polA</name>
    <name evidence="21" type="ORF">ESA94_10895</name>
</gene>
<dbReference type="SMART" id="SM00482">
    <property type="entry name" value="POLAc"/>
    <property type="match status" value="1"/>
</dbReference>
<organism evidence="21 22">
    <name type="scientific">Lacibacter luteus</name>
    <dbReference type="NCBI Taxonomy" id="2508719"/>
    <lineage>
        <taxon>Bacteria</taxon>
        <taxon>Pseudomonadati</taxon>
        <taxon>Bacteroidota</taxon>
        <taxon>Chitinophagia</taxon>
        <taxon>Chitinophagales</taxon>
        <taxon>Chitinophagaceae</taxon>
        <taxon>Lacibacter</taxon>
    </lineage>
</organism>
<dbReference type="InterPro" id="IPR008918">
    <property type="entry name" value="HhH2"/>
</dbReference>
<evidence type="ECO:0000256" key="17">
    <source>
        <dbReference type="SAM" id="MobiDB-lite"/>
    </source>
</evidence>
<reference evidence="21 22" key="1">
    <citation type="submission" date="2019-01" db="EMBL/GenBank/DDBJ databases">
        <title>Lacibacter sp. strain TTM-7.</title>
        <authorList>
            <person name="Chen W.-M."/>
        </authorList>
    </citation>
    <scope>NUCLEOTIDE SEQUENCE [LARGE SCALE GENOMIC DNA]</scope>
    <source>
        <strain evidence="21 22">TTM-7</strain>
    </source>
</reference>
<dbReference type="SUPFAM" id="SSF56672">
    <property type="entry name" value="DNA/RNA polymerases"/>
    <property type="match status" value="1"/>
</dbReference>
<keyword evidence="12 16" id="KW-0238">DNA-binding</keyword>
<dbReference type="Gene3D" id="1.20.1060.10">
    <property type="entry name" value="Taq DNA Polymerase, Chain T, domain 4"/>
    <property type="match status" value="1"/>
</dbReference>
<keyword evidence="22" id="KW-1185">Reference proteome</keyword>
<dbReference type="InterPro" id="IPR029060">
    <property type="entry name" value="PIN-like_dom_sf"/>
</dbReference>
<keyword evidence="9 16" id="KW-0378">Hydrolase</keyword>
<keyword evidence="13 16" id="KW-0234">DNA repair</keyword>
<evidence type="ECO:0000256" key="3">
    <source>
        <dbReference type="ARBA" id="ARBA00020311"/>
    </source>
</evidence>
<evidence type="ECO:0000313" key="22">
    <source>
        <dbReference type="Proteomes" id="UP000290204"/>
    </source>
</evidence>
<sequence>MANDKKVFLLDAFALIFRAYYALIRNPRNTSKGKNTNAQFGFTNALIELITKQKPSHMAVCFDTAAPTERHTDFAEYKANRQDAPEDLLLAIPDIKRIIKGFNIPVIEKDGYEADDVIGTLSKQGEAAGYEVYMVTPDKDYGQLVTEKVKIYKPAYQGGDVEIMGPEEVCAKWNIKEVSQVIDILGMMGDAVDNIPGIPGVGEKTAAKLLAEYGTLENVLANAANVKGKMGEKIAAGKDLAIMSKKLATIITDAPVEFHEEDFRLKEWNKEELKEVFAELEFKTIGKRILGDDFNVFSTAPVAVQRDLFGNIVDTTMGEVRKESKPAAKANQPDTKTSVEEKETEDAAAEEEGSSEFTIASNNIHNTAHEYIAVTSKDELKKLVEELLQQKEICFDTETTGIDANDCELVGMSFSYEPHKAWYIPCSANQDETKATLKIFQPLFADESKTWIGQNIKYDLLVLKWYEVELKGQLFDTMLAHYVIEPDGKRSMDILSAQLLGYEPVHIEELIGKKGKTQGTMRDVELEKITDYAAEDADITLQIKHALFPGLKEKEVEKVFYEVENPLVKVLTDMEFEGVKVDVDFLNDYSKQLEKDAKEAEERVYSSSGLKFNLASPKQLGEVLFDHLKLDPKAKKTKTGQYATGEDVLLKLAHTSPIVEDILAFRELTKLKSTYVDALPQLINRKTGRVHTTYGQAVAVTGRLASNNPNLQNIPVRTERGREIRKAFVPRDENHLLVSADYSQIELRIVAAISGDPAMCDAFIQGKDIHTATAAKVYKVEEKDVTKEMRYKAKSVNFGIIYGQGAFGLADNLGISRTEAKEIIDNYKREFAGIQKYMDDTVNFARENGYVETLMGRKRWLRDINSSNFTVRGYAERNAINSPIQGTAADMIKLAMIKTHAALKNSKLKSKMILQVHDELIFDVVKEEADEIKALIIDCMQTAMPLTHGVPVIAEAGTGVNWLEAH</sequence>
<evidence type="ECO:0000256" key="12">
    <source>
        <dbReference type="ARBA" id="ARBA00023125"/>
    </source>
</evidence>
<dbReference type="EC" id="2.7.7.7" evidence="2 15"/>
<evidence type="ECO:0000256" key="5">
    <source>
        <dbReference type="ARBA" id="ARBA00022695"/>
    </source>
</evidence>
<evidence type="ECO:0000313" key="21">
    <source>
        <dbReference type="EMBL" id="RXK60953.1"/>
    </source>
</evidence>
<dbReference type="InterPro" id="IPR036279">
    <property type="entry name" value="5-3_exonuclease_C_sf"/>
</dbReference>
<dbReference type="PANTHER" id="PTHR10133">
    <property type="entry name" value="DNA POLYMERASE I"/>
    <property type="match status" value="1"/>
</dbReference>
<keyword evidence="5 16" id="KW-0548">Nucleotidyltransferase</keyword>
<dbReference type="FunFam" id="1.10.150.20:FF:000003">
    <property type="entry name" value="DNA polymerase I"/>
    <property type="match status" value="1"/>
</dbReference>
<dbReference type="InterPro" id="IPR012337">
    <property type="entry name" value="RNaseH-like_sf"/>
</dbReference>
<dbReference type="SMART" id="SM00279">
    <property type="entry name" value="HhH2"/>
    <property type="match status" value="1"/>
</dbReference>
<evidence type="ECO:0000259" key="18">
    <source>
        <dbReference type="SMART" id="SM00474"/>
    </source>
</evidence>
<dbReference type="InterPro" id="IPR018320">
    <property type="entry name" value="DNA_polymerase_1"/>
</dbReference>
<keyword evidence="7" id="KW-0540">Nuclease</keyword>
<keyword evidence="6 16" id="KW-0235">DNA replication</keyword>
<dbReference type="GO" id="GO:0003677">
    <property type="term" value="F:DNA binding"/>
    <property type="evidence" value="ECO:0007669"/>
    <property type="project" value="UniProtKB-UniRule"/>
</dbReference>
<dbReference type="CDD" id="cd09859">
    <property type="entry name" value="PIN_53EXO"/>
    <property type="match status" value="1"/>
</dbReference>
<evidence type="ECO:0000256" key="4">
    <source>
        <dbReference type="ARBA" id="ARBA00022679"/>
    </source>
</evidence>
<dbReference type="InterPro" id="IPR036397">
    <property type="entry name" value="RNaseH_sf"/>
</dbReference>
<dbReference type="InterPro" id="IPR002421">
    <property type="entry name" value="5-3_exonuclease"/>
</dbReference>
<feature type="compositionally biased region" description="Acidic residues" evidence="17">
    <location>
        <begin position="342"/>
        <end position="354"/>
    </location>
</feature>
<dbReference type="SMART" id="SM00474">
    <property type="entry name" value="35EXOc"/>
    <property type="match status" value="1"/>
</dbReference>
<dbReference type="Gene3D" id="3.30.70.370">
    <property type="match status" value="1"/>
</dbReference>
<dbReference type="Pfam" id="PF01367">
    <property type="entry name" value="5_3_exonuc"/>
    <property type="match status" value="1"/>
</dbReference>
<keyword evidence="8 16" id="KW-0227">DNA damage</keyword>
<feature type="region of interest" description="Disordered" evidence="17">
    <location>
        <begin position="320"/>
        <end position="356"/>
    </location>
</feature>
<proteinExistence type="inferred from homology"/>
<dbReference type="SMART" id="SM00475">
    <property type="entry name" value="53EXOc"/>
    <property type="match status" value="1"/>
</dbReference>
<dbReference type="InterPro" id="IPR002562">
    <property type="entry name" value="3'-5'_exonuclease_dom"/>
</dbReference>
<evidence type="ECO:0000256" key="2">
    <source>
        <dbReference type="ARBA" id="ARBA00012417"/>
    </source>
</evidence>
<dbReference type="InterPro" id="IPR020045">
    <property type="entry name" value="DNA_polI_H3TH"/>
</dbReference>
<dbReference type="FunFam" id="1.10.150.20:FF:000002">
    <property type="entry name" value="DNA polymerase I"/>
    <property type="match status" value="1"/>
</dbReference>
<feature type="domain" description="5'-3' exonuclease" evidence="19">
    <location>
        <begin position="5"/>
        <end position="266"/>
    </location>
</feature>
<dbReference type="PANTHER" id="PTHR10133:SF27">
    <property type="entry name" value="DNA POLYMERASE NU"/>
    <property type="match status" value="1"/>
</dbReference>
<evidence type="ECO:0000256" key="9">
    <source>
        <dbReference type="ARBA" id="ARBA00022801"/>
    </source>
</evidence>
<dbReference type="NCBIfam" id="TIGR00593">
    <property type="entry name" value="pola"/>
    <property type="match status" value="1"/>
</dbReference>
<dbReference type="InterPro" id="IPR001098">
    <property type="entry name" value="DNA-dir_DNA_pol_A_palm_dom"/>
</dbReference>
<evidence type="ECO:0000256" key="10">
    <source>
        <dbReference type="ARBA" id="ARBA00022839"/>
    </source>
</evidence>
<comment type="caution">
    <text evidence="21">The sequence shown here is derived from an EMBL/GenBank/DDBJ whole genome shotgun (WGS) entry which is preliminary data.</text>
</comment>
<dbReference type="Proteomes" id="UP000290204">
    <property type="component" value="Unassembled WGS sequence"/>
</dbReference>
<dbReference type="CDD" id="cd08637">
    <property type="entry name" value="DNA_pol_A_pol_I_C"/>
    <property type="match status" value="1"/>
</dbReference>
<accession>A0A4Q1CK26</accession>
<dbReference type="Gene3D" id="1.10.150.20">
    <property type="entry name" value="5' to 3' exonuclease, C-terminal subdomain"/>
    <property type="match status" value="2"/>
</dbReference>
<evidence type="ECO:0000259" key="19">
    <source>
        <dbReference type="SMART" id="SM00475"/>
    </source>
</evidence>
<dbReference type="SUPFAM" id="SSF53098">
    <property type="entry name" value="Ribonuclease H-like"/>
    <property type="match status" value="1"/>
</dbReference>
<evidence type="ECO:0000256" key="15">
    <source>
        <dbReference type="NCBIfam" id="TIGR00593"/>
    </source>
</evidence>
<dbReference type="SUPFAM" id="SSF88723">
    <property type="entry name" value="PIN domain-like"/>
    <property type="match status" value="1"/>
</dbReference>
<dbReference type="PROSITE" id="PS00447">
    <property type="entry name" value="DNA_POLYMERASE_A"/>
    <property type="match status" value="1"/>
</dbReference>
<evidence type="ECO:0000259" key="20">
    <source>
        <dbReference type="SMART" id="SM00482"/>
    </source>
</evidence>
<dbReference type="EMBL" id="SDHW01000002">
    <property type="protein sequence ID" value="RXK60953.1"/>
    <property type="molecule type" value="Genomic_DNA"/>
</dbReference>
<feature type="domain" description="3'-5' exonuclease" evidence="18">
    <location>
        <begin position="371"/>
        <end position="552"/>
    </location>
</feature>
<dbReference type="GO" id="GO:0006261">
    <property type="term" value="P:DNA-templated DNA replication"/>
    <property type="evidence" value="ECO:0007669"/>
    <property type="project" value="UniProtKB-UniRule"/>
</dbReference>
<evidence type="ECO:0000256" key="1">
    <source>
        <dbReference type="ARBA" id="ARBA00007705"/>
    </source>
</evidence>
<dbReference type="Pfam" id="PF00476">
    <property type="entry name" value="DNA_pol_A"/>
    <property type="match status" value="1"/>
</dbReference>
<dbReference type="PRINTS" id="PR00868">
    <property type="entry name" value="DNAPOLI"/>
</dbReference>
<comment type="catalytic activity">
    <reaction evidence="14 16">
        <text>DNA(n) + a 2'-deoxyribonucleoside 5'-triphosphate = DNA(n+1) + diphosphate</text>
        <dbReference type="Rhea" id="RHEA:22508"/>
        <dbReference type="Rhea" id="RHEA-COMP:17339"/>
        <dbReference type="Rhea" id="RHEA-COMP:17340"/>
        <dbReference type="ChEBI" id="CHEBI:33019"/>
        <dbReference type="ChEBI" id="CHEBI:61560"/>
        <dbReference type="ChEBI" id="CHEBI:173112"/>
        <dbReference type="EC" id="2.7.7.7"/>
    </reaction>
</comment>
<dbReference type="Pfam" id="PF01612">
    <property type="entry name" value="DNA_pol_A_exo1"/>
    <property type="match status" value="1"/>
</dbReference>
<evidence type="ECO:0000256" key="16">
    <source>
        <dbReference type="RuleBase" id="RU004460"/>
    </source>
</evidence>
<feature type="domain" description="DNA-directed DNA polymerase family A palm" evidence="20">
    <location>
        <begin position="721"/>
        <end position="928"/>
    </location>
</feature>
<keyword evidence="10 16" id="KW-0269">Exonuclease</keyword>
<dbReference type="GO" id="GO:0006302">
    <property type="term" value="P:double-strand break repair"/>
    <property type="evidence" value="ECO:0007669"/>
    <property type="project" value="TreeGrafter"/>
</dbReference>
<dbReference type="AlphaFoldDB" id="A0A4Q1CK26"/>
<dbReference type="NCBIfam" id="NF004397">
    <property type="entry name" value="PRK05755.1"/>
    <property type="match status" value="1"/>
</dbReference>
<comment type="similarity">
    <text evidence="1 16">Belongs to the DNA polymerase type-A family.</text>
</comment>
<dbReference type="InterPro" id="IPR043502">
    <property type="entry name" value="DNA/RNA_pol_sf"/>
</dbReference>
<evidence type="ECO:0000256" key="8">
    <source>
        <dbReference type="ARBA" id="ARBA00022763"/>
    </source>
</evidence>
<name>A0A4Q1CK26_9BACT</name>
<dbReference type="RefSeq" id="WP_129130914.1">
    <property type="nucleotide sequence ID" value="NZ_SDHW01000002.1"/>
</dbReference>
<dbReference type="Gene3D" id="3.40.50.1010">
    <property type="entry name" value="5'-nuclease"/>
    <property type="match status" value="1"/>
</dbReference>
<comment type="function">
    <text evidence="16">In addition to polymerase activity, this DNA polymerase exhibits 3'-5' and 5'-3' exonuclease activity.</text>
</comment>
<dbReference type="SUPFAM" id="SSF47807">
    <property type="entry name" value="5' to 3' exonuclease, C-terminal subdomain"/>
    <property type="match status" value="1"/>
</dbReference>
<evidence type="ECO:0000256" key="6">
    <source>
        <dbReference type="ARBA" id="ARBA00022705"/>
    </source>
</evidence>
<dbReference type="GO" id="GO:0008408">
    <property type="term" value="F:3'-5' exonuclease activity"/>
    <property type="evidence" value="ECO:0007669"/>
    <property type="project" value="UniProtKB-UniRule"/>
</dbReference>
<dbReference type="InterPro" id="IPR019760">
    <property type="entry name" value="DNA-dir_DNA_pol_A_CS"/>
</dbReference>
<dbReference type="InterPro" id="IPR020046">
    <property type="entry name" value="5-3_exonucl_a-hlix_arch_N"/>
</dbReference>
<protein>
    <recommendedName>
        <fullName evidence="3 15">DNA polymerase I</fullName>
        <ecNumber evidence="2 15">2.7.7.7</ecNumber>
    </recommendedName>
</protein>
<dbReference type="Gene3D" id="3.30.420.10">
    <property type="entry name" value="Ribonuclease H-like superfamily/Ribonuclease H"/>
    <property type="match status" value="1"/>
</dbReference>
<evidence type="ECO:0000256" key="7">
    <source>
        <dbReference type="ARBA" id="ARBA00022722"/>
    </source>
</evidence>
<dbReference type="GO" id="GO:0003887">
    <property type="term" value="F:DNA-directed DNA polymerase activity"/>
    <property type="evidence" value="ECO:0007669"/>
    <property type="project" value="UniProtKB-UniRule"/>
</dbReference>
<keyword evidence="11 16" id="KW-0239">DNA-directed DNA polymerase</keyword>
<evidence type="ECO:0000256" key="14">
    <source>
        <dbReference type="ARBA" id="ARBA00049244"/>
    </source>
</evidence>
<dbReference type="CDD" id="cd06139">
    <property type="entry name" value="DNA_polA_I_Ecoli_like_exo"/>
    <property type="match status" value="1"/>
</dbReference>